<keyword evidence="4" id="KW-0805">Transcription regulation</keyword>
<reference evidence="13" key="1">
    <citation type="submission" date="2022-08" db="UniProtKB">
        <authorList>
            <consortium name="EnsemblMetazoa"/>
        </authorList>
    </citation>
    <scope>IDENTIFICATION</scope>
    <source>
        <strain evidence="13">Israel</strain>
    </source>
</reference>
<dbReference type="EMBL" id="AJVK01016279">
    <property type="status" value="NOT_ANNOTATED_CDS"/>
    <property type="molecule type" value="Genomic_DNA"/>
</dbReference>
<dbReference type="GO" id="GO:0005634">
    <property type="term" value="C:nucleus"/>
    <property type="evidence" value="ECO:0007669"/>
    <property type="project" value="UniProtKB-SubCell"/>
</dbReference>
<dbReference type="InterPro" id="IPR051839">
    <property type="entry name" value="RD_transcriptional_regulator"/>
</dbReference>
<evidence type="ECO:0000256" key="9">
    <source>
        <dbReference type="ARBA" id="ARBA00063351"/>
    </source>
</evidence>
<keyword evidence="14" id="KW-1185">Reference proteome</keyword>
<keyword evidence="7 11" id="KW-0539">Nucleus</keyword>
<dbReference type="EnsemblMetazoa" id="PPAI009086-RA">
    <property type="protein sequence ID" value="PPAI009086-PA"/>
    <property type="gene ID" value="PPAI009086"/>
</dbReference>
<comment type="subcellular location">
    <subcellularLocation>
        <location evidence="1 11">Nucleus</location>
    </subcellularLocation>
</comment>
<evidence type="ECO:0000256" key="7">
    <source>
        <dbReference type="ARBA" id="ARBA00023242"/>
    </source>
</evidence>
<dbReference type="PROSITE" id="PS50960">
    <property type="entry name" value="HTH_PSQ"/>
    <property type="match status" value="1"/>
</dbReference>
<dbReference type="PANTHER" id="PTHR33215:SF13">
    <property type="entry name" value="PROTEIN DISTAL ANTENNA"/>
    <property type="match status" value="1"/>
</dbReference>
<evidence type="ECO:0000256" key="10">
    <source>
        <dbReference type="ARBA" id="ARBA00074977"/>
    </source>
</evidence>
<dbReference type="GO" id="GO:0003700">
    <property type="term" value="F:DNA-binding transcription factor activity"/>
    <property type="evidence" value="ECO:0007669"/>
    <property type="project" value="UniProtKB-ARBA"/>
</dbReference>
<keyword evidence="6" id="KW-0804">Transcription</keyword>
<feature type="domain" description="HTH psq-type" evidence="12">
    <location>
        <begin position="8"/>
        <end position="59"/>
    </location>
</feature>
<evidence type="ECO:0000259" key="12">
    <source>
        <dbReference type="PROSITE" id="PS50960"/>
    </source>
</evidence>
<protein>
    <recommendedName>
        <fullName evidence="10">Protein distal antenna</fullName>
    </recommendedName>
</protein>
<dbReference type="SUPFAM" id="SSF46689">
    <property type="entry name" value="Homeodomain-like"/>
    <property type="match status" value="1"/>
</dbReference>
<evidence type="ECO:0000256" key="5">
    <source>
        <dbReference type="ARBA" id="ARBA00023125"/>
    </source>
</evidence>
<evidence type="ECO:0000313" key="13">
    <source>
        <dbReference type="EnsemblMetazoa" id="PPAI009086-PA"/>
    </source>
</evidence>
<evidence type="ECO:0000256" key="8">
    <source>
        <dbReference type="ARBA" id="ARBA00058065"/>
    </source>
</evidence>
<dbReference type="FunFam" id="1.10.10.10:FF:000293">
    <property type="entry name" value="Tigger transposable element-derived protein 5"/>
    <property type="match status" value="1"/>
</dbReference>
<dbReference type="Gene3D" id="1.10.10.10">
    <property type="entry name" value="Winged helix-like DNA-binding domain superfamily/Winged helix DNA-binding domain"/>
    <property type="match status" value="1"/>
</dbReference>
<evidence type="ECO:0000256" key="1">
    <source>
        <dbReference type="ARBA" id="ARBA00004123"/>
    </source>
</evidence>
<keyword evidence="2" id="KW-0217">Developmental protein</keyword>
<dbReference type="Proteomes" id="UP000092462">
    <property type="component" value="Unassembled WGS sequence"/>
</dbReference>
<keyword evidence="3" id="KW-0597">Phosphoprotein</keyword>
<evidence type="ECO:0000256" key="4">
    <source>
        <dbReference type="ARBA" id="ARBA00023015"/>
    </source>
</evidence>
<evidence type="ECO:0000313" key="14">
    <source>
        <dbReference type="Proteomes" id="UP000092462"/>
    </source>
</evidence>
<dbReference type="GO" id="GO:0007379">
    <property type="term" value="P:segment specification"/>
    <property type="evidence" value="ECO:0007669"/>
    <property type="project" value="UniProtKB-ARBA"/>
</dbReference>
<dbReference type="GO" id="GO:0007469">
    <property type="term" value="P:antennal development"/>
    <property type="evidence" value="ECO:0007669"/>
    <property type="project" value="UniProtKB-ARBA"/>
</dbReference>
<sequence>MSTVPATSKGKRPLRHLTASDKIDAIQRIHDGESKASVARDIGVPESTLRGWCKNEEKLRYMSRQSTPDKPTADKMMDKLDAALVAAAAASELLNGPPEKRAKLDTSLPLNFSANGKIKYEDPYNRSSLNGLDLSDHKGLNGGDLHLNGLSADYSSFAKTAVDLSAMQSKGKDISMKGYGADLTKPTDPSKSDLSMAAISPLSNLTQFSSVGGLGTSPLALSFNDIATNLNILAQLQNPALSAMPGLGSLTSSSQSLRSARPKGSAAQNNRNEMDKNQGLTVKNLAKLQHKNTVSTANDLLKMSLDKGKYKMSSPSGMNRDAPMDDSLWYWLHSTHLGQ</sequence>
<dbReference type="InterPro" id="IPR036388">
    <property type="entry name" value="WH-like_DNA-bd_sf"/>
</dbReference>
<evidence type="ECO:0000256" key="11">
    <source>
        <dbReference type="PROSITE-ProRule" id="PRU00320"/>
    </source>
</evidence>
<keyword evidence="5 11" id="KW-0238">DNA-binding</keyword>
<evidence type="ECO:0000256" key="2">
    <source>
        <dbReference type="ARBA" id="ARBA00022473"/>
    </source>
</evidence>
<dbReference type="Pfam" id="PF04218">
    <property type="entry name" value="CENP-B_N"/>
    <property type="match status" value="1"/>
</dbReference>
<dbReference type="GO" id="GO:0048749">
    <property type="term" value="P:compound eye development"/>
    <property type="evidence" value="ECO:0007669"/>
    <property type="project" value="UniProtKB-ARBA"/>
</dbReference>
<dbReference type="InterPro" id="IPR009057">
    <property type="entry name" value="Homeodomain-like_sf"/>
</dbReference>
<accession>A0A1B0GQC5</accession>
<dbReference type="GO" id="GO:0021556">
    <property type="term" value="P:central nervous system formation"/>
    <property type="evidence" value="ECO:0007669"/>
    <property type="project" value="UniProtKB-ARBA"/>
</dbReference>
<dbReference type="VEuPathDB" id="VectorBase:PPAPM1_006265"/>
<dbReference type="PANTHER" id="PTHR33215">
    <property type="entry name" value="PROTEIN DISTAL ANTENNA"/>
    <property type="match status" value="1"/>
</dbReference>
<proteinExistence type="predicted"/>
<name>A0A1B0GQC5_PHLPP</name>
<evidence type="ECO:0000256" key="3">
    <source>
        <dbReference type="ARBA" id="ARBA00022553"/>
    </source>
</evidence>
<dbReference type="GO" id="GO:0003677">
    <property type="term" value="F:DNA binding"/>
    <property type="evidence" value="ECO:0007669"/>
    <property type="project" value="UniProtKB-UniRule"/>
</dbReference>
<evidence type="ECO:0000256" key="6">
    <source>
        <dbReference type="ARBA" id="ARBA00023163"/>
    </source>
</evidence>
<feature type="DNA-binding region" description="H-T-H motif" evidence="11">
    <location>
        <begin position="35"/>
        <end position="55"/>
    </location>
</feature>
<dbReference type="AlphaFoldDB" id="A0A1B0GQC5"/>
<comment type="function">
    <text evidence="8">Probable transcription factor with a role in the retinal determination (RD) network. Contributes to differentiation of antenna-specific characteristics.</text>
</comment>
<comment type="subunit">
    <text evidence="9">Homomers. Interacts with itself, danr, ey and dac to form a complex (or complexes) containing the RD factors.</text>
</comment>
<dbReference type="VEuPathDB" id="VectorBase:PPAI009086"/>
<organism evidence="13 14">
    <name type="scientific">Phlebotomus papatasi</name>
    <name type="common">Sandfly</name>
    <dbReference type="NCBI Taxonomy" id="29031"/>
    <lineage>
        <taxon>Eukaryota</taxon>
        <taxon>Metazoa</taxon>
        <taxon>Ecdysozoa</taxon>
        <taxon>Arthropoda</taxon>
        <taxon>Hexapoda</taxon>
        <taxon>Insecta</taxon>
        <taxon>Pterygota</taxon>
        <taxon>Neoptera</taxon>
        <taxon>Endopterygota</taxon>
        <taxon>Diptera</taxon>
        <taxon>Nematocera</taxon>
        <taxon>Psychodoidea</taxon>
        <taxon>Psychodidae</taxon>
        <taxon>Phlebotomus</taxon>
        <taxon>Phlebotomus</taxon>
    </lineage>
</organism>
<dbReference type="InterPro" id="IPR007889">
    <property type="entry name" value="HTH_Psq"/>
</dbReference>